<evidence type="ECO:0000313" key="2">
    <source>
        <dbReference type="Proteomes" id="UP000601108"/>
    </source>
</evidence>
<organism evidence="1 2">
    <name type="scientific">Aquimarina muelleri</name>
    <dbReference type="NCBI Taxonomy" id="279356"/>
    <lineage>
        <taxon>Bacteria</taxon>
        <taxon>Pseudomonadati</taxon>
        <taxon>Bacteroidota</taxon>
        <taxon>Flavobacteriia</taxon>
        <taxon>Flavobacteriales</taxon>
        <taxon>Flavobacteriaceae</taxon>
        <taxon>Aquimarina</taxon>
    </lineage>
</organism>
<reference evidence="1 2" key="1">
    <citation type="journal article" date="2014" name="Int. J. Syst. Evol. Microbiol.">
        <title>Complete genome sequence of Corynebacterium casei LMG S-19264T (=DSM 44701T), isolated from a smear-ripened cheese.</title>
        <authorList>
            <consortium name="US DOE Joint Genome Institute (JGI-PGF)"/>
            <person name="Walter F."/>
            <person name="Albersmeier A."/>
            <person name="Kalinowski J."/>
            <person name="Ruckert C."/>
        </authorList>
    </citation>
    <scope>NUCLEOTIDE SEQUENCE [LARGE SCALE GENOMIC DNA]</scope>
    <source>
        <strain evidence="1 2">KCTC 12285</strain>
    </source>
</reference>
<dbReference type="EMBL" id="BMWS01000015">
    <property type="protein sequence ID" value="GGX21539.1"/>
    <property type="molecule type" value="Genomic_DNA"/>
</dbReference>
<evidence type="ECO:0008006" key="3">
    <source>
        <dbReference type="Google" id="ProtNLM"/>
    </source>
</evidence>
<gene>
    <name evidence="1" type="ORF">GCM10007384_23480</name>
</gene>
<sequence length="251" mass="28661">MTKFLLFIFILLSLSVYGQSEILKGKIIADSLQGYAINIVNFTKKTGTTNDENGFFEIPANPGDSIVFSSVQYQIRSIIVHKNQFLENGFTVVLTPVIQQLDQVKVSNVELSGYLDADLKTLDLSPFVDNQILGLPFSDKPQPTLAQRRIYTARSGILDLPINYLNGKLKKLKKIKAIDDLNKIVQKGETTFDPSFFINELKLPENLIPDFMYYCAKDDYFKNRIENSNKLTLVEFFQKKVISYKKHKELD</sequence>
<dbReference type="Proteomes" id="UP000601108">
    <property type="component" value="Unassembled WGS sequence"/>
</dbReference>
<proteinExistence type="predicted"/>
<protein>
    <recommendedName>
        <fullName evidence="3">CarboxypepD_reg-like domain-containing protein</fullName>
    </recommendedName>
</protein>
<dbReference type="SUPFAM" id="SSF49464">
    <property type="entry name" value="Carboxypeptidase regulatory domain-like"/>
    <property type="match status" value="1"/>
</dbReference>
<accession>A0A918JWT9</accession>
<comment type="caution">
    <text evidence="1">The sequence shown here is derived from an EMBL/GenBank/DDBJ whole genome shotgun (WGS) entry which is preliminary data.</text>
</comment>
<evidence type="ECO:0000313" key="1">
    <source>
        <dbReference type="EMBL" id="GGX21539.1"/>
    </source>
</evidence>
<dbReference type="RefSeq" id="WP_027413719.1">
    <property type="nucleotide sequence ID" value="NZ_BMWS01000015.1"/>
</dbReference>
<name>A0A918JWT9_9FLAO</name>
<dbReference type="InterPro" id="IPR008969">
    <property type="entry name" value="CarboxyPept-like_regulatory"/>
</dbReference>
<keyword evidence="2" id="KW-1185">Reference proteome</keyword>
<dbReference type="AlphaFoldDB" id="A0A918JWT9"/>